<feature type="region of interest" description="Disordered" evidence="2">
    <location>
        <begin position="346"/>
        <end position="392"/>
    </location>
</feature>
<dbReference type="Pfam" id="PF01969">
    <property type="entry name" value="Ni_insertion"/>
    <property type="match status" value="1"/>
</dbReference>
<dbReference type="Gene3D" id="3.30.70.1380">
    <property type="entry name" value="Transcriptional regulatory protein pf0864 domain like"/>
    <property type="match status" value="1"/>
</dbReference>
<name>A0A9Q2NQ73_9RHOB</name>
<reference evidence="3" key="1">
    <citation type="submission" date="2021-01" db="EMBL/GenBank/DDBJ databases">
        <title>Diatom-associated Roseobacters Show Island Model of Population Structure.</title>
        <authorList>
            <person name="Qu L."/>
            <person name="Feng X."/>
            <person name="Chen Y."/>
            <person name="Li L."/>
            <person name="Wang X."/>
            <person name="Hu Z."/>
            <person name="Wang H."/>
            <person name="Luo H."/>
        </authorList>
    </citation>
    <scope>NUCLEOTIDE SEQUENCE</scope>
    <source>
        <strain evidence="3">SM26-45</strain>
    </source>
</reference>
<protein>
    <submittedName>
        <fullName evidence="3">LarC family nickel insertion protein</fullName>
    </submittedName>
</protein>
<dbReference type="InterPro" id="IPR002822">
    <property type="entry name" value="Ni_insertion"/>
</dbReference>
<dbReference type="PANTHER" id="PTHR36566:SF1">
    <property type="entry name" value="PYRIDINIUM-3,5-BISTHIOCARBOXYLIC ACID MONONUCLEOTIDE NICKEL INSERTION PROTEIN"/>
    <property type="match status" value="1"/>
</dbReference>
<keyword evidence="1" id="KW-0533">Nickel</keyword>
<dbReference type="EMBL" id="JAFBWN010000023">
    <property type="protein sequence ID" value="MBM2356942.1"/>
    <property type="molecule type" value="Genomic_DNA"/>
</dbReference>
<dbReference type="PANTHER" id="PTHR36566">
    <property type="entry name" value="NICKEL INSERTION PROTEIN-RELATED"/>
    <property type="match status" value="1"/>
</dbReference>
<evidence type="ECO:0000313" key="4">
    <source>
        <dbReference type="Proteomes" id="UP000809337"/>
    </source>
</evidence>
<evidence type="ECO:0000313" key="3">
    <source>
        <dbReference type="EMBL" id="MBM2356942.1"/>
    </source>
</evidence>
<evidence type="ECO:0000256" key="2">
    <source>
        <dbReference type="SAM" id="MobiDB-lite"/>
    </source>
</evidence>
<feature type="compositionally biased region" description="Basic and acidic residues" evidence="2">
    <location>
        <begin position="379"/>
        <end position="392"/>
    </location>
</feature>
<organism evidence="3 4">
    <name type="scientific">Pseudosulfitobacter pseudonitzschiae</name>
    <dbReference type="NCBI Taxonomy" id="1402135"/>
    <lineage>
        <taxon>Bacteria</taxon>
        <taxon>Pseudomonadati</taxon>
        <taxon>Pseudomonadota</taxon>
        <taxon>Alphaproteobacteria</taxon>
        <taxon>Rhodobacterales</taxon>
        <taxon>Roseobacteraceae</taxon>
        <taxon>Pseudosulfitobacter</taxon>
    </lineage>
</organism>
<dbReference type="RefSeq" id="WP_231035774.1">
    <property type="nucleotide sequence ID" value="NZ_JAJNGX010000023.1"/>
</dbReference>
<evidence type="ECO:0000256" key="1">
    <source>
        <dbReference type="ARBA" id="ARBA00022596"/>
    </source>
</evidence>
<accession>A0A9Q2NQ73</accession>
<comment type="caution">
    <text evidence="3">The sequence shown here is derived from an EMBL/GenBank/DDBJ whole genome shotgun (WGS) entry which is preliminary data.</text>
</comment>
<dbReference type="AlphaFoldDB" id="A0A9Q2NQ73"/>
<gene>
    <name evidence="3" type="ORF">JQX14_20510</name>
</gene>
<feature type="compositionally biased region" description="Basic and acidic residues" evidence="2">
    <location>
        <begin position="360"/>
        <end position="369"/>
    </location>
</feature>
<dbReference type="Proteomes" id="UP000809337">
    <property type="component" value="Unassembled WGS sequence"/>
</dbReference>
<sequence length="392" mass="41100">MGLHLHLDPVGGAAGDMFIAAMLHARSDLTDRVLADVAAVLPAEVGRPELTEHVASGIMSRQFKLVLAKGGINARHGAETTYKAMRALLETAPLSDGTADAACAILHRIAEAEAQVHNIPIDRVHFHEIADWDALMDVTAAGSICAALDGATYSLAPLPLGGGLVDTAHGKLPVPAPATALILQGYDWHDDGIAGERVTPTGAAILAHVTGGSHGTRPPGRLSGVGSGAGTRVMKGLPNILRVTMFDTAESGMMHDPLVQLSCDIDDMTGEELGAATDTLRATAGVVDVLLLTAMGKKSRPVVRIDLLVQPDAAEAVAARMFDVTSTLGLRRSVVDRLILPRSIETTPDGTRRKRTRRPAGHDTLKVESDDLDASPTLADRRTAARKGETEG</sequence>
<proteinExistence type="predicted"/>